<feature type="transmembrane region" description="Helical" evidence="5">
    <location>
        <begin position="59"/>
        <end position="81"/>
    </location>
</feature>
<gene>
    <name evidence="7" type="ORF">BSK56_33205</name>
</gene>
<proteinExistence type="predicted"/>
<dbReference type="InterPro" id="IPR000412">
    <property type="entry name" value="ABC_2_transport"/>
</dbReference>
<evidence type="ECO:0000313" key="8">
    <source>
        <dbReference type="Proteomes" id="UP000187412"/>
    </source>
</evidence>
<sequence length="263" mass="29916">MKNNLKTFLSLSLMSYKSLYAFLDIKSFLLIKVLNPFFQLLFFILLIKYSYSPVDVKNHIMNNSLLLGAYNAFFGVGFVMLQERRSGTLSLIVASTINKFHFFIGRAFFHIIDGIFSVFLGLLLSCVFFNVGLSIENIIWFFIITICSMFSLMGFGLMIGSLGFYARDLNLLMNLCLFLLWILSGALVPSTNLPIVLAETSKFLPLSNSIEALNLLSGMASYLIIYPELLYEILKGILYFLIGYFSLIYFEKKSRNDASLDSY</sequence>
<evidence type="ECO:0000313" key="7">
    <source>
        <dbReference type="EMBL" id="OMD35201.1"/>
    </source>
</evidence>
<organism evidence="7 8">
    <name type="scientific">Paenibacillus borealis</name>
    <dbReference type="NCBI Taxonomy" id="160799"/>
    <lineage>
        <taxon>Bacteria</taxon>
        <taxon>Bacillati</taxon>
        <taxon>Bacillota</taxon>
        <taxon>Bacilli</taxon>
        <taxon>Bacillales</taxon>
        <taxon>Paenibacillaceae</taxon>
        <taxon>Paenibacillus</taxon>
    </lineage>
</organism>
<evidence type="ECO:0000256" key="5">
    <source>
        <dbReference type="SAM" id="Phobius"/>
    </source>
</evidence>
<feature type="domain" description="ABC-2 type transporter transmembrane" evidence="6">
    <location>
        <begin position="14"/>
        <end position="213"/>
    </location>
</feature>
<dbReference type="Proteomes" id="UP000187412">
    <property type="component" value="Unassembled WGS sequence"/>
</dbReference>
<dbReference type="InterPro" id="IPR052902">
    <property type="entry name" value="ABC-2_transporter"/>
</dbReference>
<dbReference type="EMBL" id="MPTB01000099">
    <property type="protein sequence ID" value="OMD35201.1"/>
    <property type="molecule type" value="Genomic_DNA"/>
</dbReference>
<evidence type="ECO:0000256" key="1">
    <source>
        <dbReference type="ARBA" id="ARBA00004141"/>
    </source>
</evidence>
<name>A0ABX3GUB9_PAEBO</name>
<keyword evidence="2 5" id="KW-0812">Transmembrane</keyword>
<protein>
    <recommendedName>
        <fullName evidence="6">ABC-2 type transporter transmembrane domain-containing protein</fullName>
    </recommendedName>
</protein>
<reference evidence="7 8" key="1">
    <citation type="submission" date="2016-10" db="EMBL/GenBank/DDBJ databases">
        <title>Paenibacillus species isolates.</title>
        <authorList>
            <person name="Beno S.M."/>
        </authorList>
    </citation>
    <scope>NUCLEOTIDE SEQUENCE [LARGE SCALE GENOMIC DNA]</scope>
    <source>
        <strain evidence="7 8">FSL H7-0744</strain>
    </source>
</reference>
<dbReference type="PRINTS" id="PR00164">
    <property type="entry name" value="ABC2TRNSPORT"/>
</dbReference>
<keyword evidence="4 5" id="KW-0472">Membrane</keyword>
<dbReference type="InterPro" id="IPR013525">
    <property type="entry name" value="ABC2_TM"/>
</dbReference>
<keyword evidence="3 5" id="KW-1133">Transmembrane helix</keyword>
<dbReference type="PANTHER" id="PTHR43027:SF1">
    <property type="entry name" value="DOXORUBICIN RESISTANCE ABC TRANSPORTER PERMEASE PROTEIN DRRC-RELATED"/>
    <property type="match status" value="1"/>
</dbReference>
<evidence type="ECO:0000259" key="6">
    <source>
        <dbReference type="Pfam" id="PF01061"/>
    </source>
</evidence>
<feature type="transmembrane region" description="Helical" evidence="5">
    <location>
        <begin position="115"/>
        <end position="133"/>
    </location>
</feature>
<dbReference type="PIRSF" id="PIRSF006648">
    <property type="entry name" value="DrrB"/>
    <property type="match status" value="1"/>
</dbReference>
<feature type="transmembrane region" description="Helical" evidence="5">
    <location>
        <begin position="210"/>
        <end position="227"/>
    </location>
</feature>
<feature type="transmembrane region" description="Helical" evidence="5">
    <location>
        <begin position="171"/>
        <end position="198"/>
    </location>
</feature>
<comment type="caution">
    <text evidence="7">The sequence shown here is derived from an EMBL/GenBank/DDBJ whole genome shotgun (WGS) entry which is preliminary data.</text>
</comment>
<evidence type="ECO:0000256" key="2">
    <source>
        <dbReference type="ARBA" id="ARBA00022692"/>
    </source>
</evidence>
<feature type="transmembrane region" description="Helical" evidence="5">
    <location>
        <begin position="21"/>
        <end position="47"/>
    </location>
</feature>
<keyword evidence="8" id="KW-1185">Reference proteome</keyword>
<evidence type="ECO:0000256" key="3">
    <source>
        <dbReference type="ARBA" id="ARBA00022989"/>
    </source>
</evidence>
<feature type="transmembrane region" description="Helical" evidence="5">
    <location>
        <begin position="140"/>
        <end position="165"/>
    </location>
</feature>
<evidence type="ECO:0000256" key="4">
    <source>
        <dbReference type="ARBA" id="ARBA00023136"/>
    </source>
</evidence>
<dbReference type="PANTHER" id="PTHR43027">
    <property type="entry name" value="DOXORUBICIN RESISTANCE ABC TRANSPORTER PERMEASE PROTEIN DRRC-RELATED"/>
    <property type="match status" value="1"/>
</dbReference>
<accession>A0ABX3GUB9</accession>
<comment type="subcellular location">
    <subcellularLocation>
        <location evidence="1">Membrane</location>
        <topology evidence="1">Multi-pass membrane protein</topology>
    </subcellularLocation>
</comment>
<feature type="transmembrane region" description="Helical" evidence="5">
    <location>
        <begin position="233"/>
        <end position="250"/>
    </location>
</feature>
<dbReference type="Pfam" id="PF01061">
    <property type="entry name" value="ABC2_membrane"/>
    <property type="match status" value="1"/>
</dbReference>